<feature type="chain" id="PRO_5047546076" description="Secreted protein" evidence="1">
    <location>
        <begin position="29"/>
        <end position="175"/>
    </location>
</feature>
<gene>
    <name evidence="2" type="ORF">ENKNEFLB_02355</name>
</gene>
<dbReference type="RefSeq" id="WP_214055603.1">
    <property type="nucleotide sequence ID" value="NZ_BAAAHS010000044.1"/>
</dbReference>
<accession>A0ABX8EHG4</accession>
<organism evidence="2 3">
    <name type="scientific">Nocardioides aquaticus</name>
    <dbReference type="NCBI Taxonomy" id="160826"/>
    <lineage>
        <taxon>Bacteria</taxon>
        <taxon>Bacillati</taxon>
        <taxon>Actinomycetota</taxon>
        <taxon>Actinomycetes</taxon>
        <taxon>Propionibacteriales</taxon>
        <taxon>Nocardioidaceae</taxon>
        <taxon>Nocardioides</taxon>
    </lineage>
</organism>
<reference evidence="2 3" key="1">
    <citation type="submission" date="2021-05" db="EMBL/GenBank/DDBJ databases">
        <title>Complete genome of Nocardioides aquaticus KCTC 9944T isolated from meromictic and hypersaline Ekho Lake, Antarctica.</title>
        <authorList>
            <person name="Hwang K."/>
            <person name="Kim K.M."/>
            <person name="Choe H."/>
        </authorList>
    </citation>
    <scope>NUCLEOTIDE SEQUENCE [LARGE SCALE GENOMIC DNA]</scope>
    <source>
        <strain evidence="2 3">KCTC 9944</strain>
    </source>
</reference>
<sequence length="175" mass="18305">MRISKAAVAATLVLGVAAPLGLAPPVHAATGVVSDPVGDAGGPQRLDVTRATVHNKDRLVVARVNLAEDEKGDIIVSLDPRGDSGLRLIATKKADGSVREQILPGAFTDRGDIDRPTPCRGLRVRWAEDVARLAMPSACLHDGDYGAVRFSVLTENGADSDIAPDRGTSGWIPRG</sequence>
<evidence type="ECO:0000256" key="1">
    <source>
        <dbReference type="SAM" id="SignalP"/>
    </source>
</evidence>
<keyword evidence="3" id="KW-1185">Reference proteome</keyword>
<evidence type="ECO:0008006" key="4">
    <source>
        <dbReference type="Google" id="ProtNLM"/>
    </source>
</evidence>
<evidence type="ECO:0000313" key="2">
    <source>
        <dbReference type="EMBL" id="QVT79965.1"/>
    </source>
</evidence>
<feature type="signal peptide" evidence="1">
    <location>
        <begin position="1"/>
        <end position="28"/>
    </location>
</feature>
<dbReference type="Proteomes" id="UP000679307">
    <property type="component" value="Chromosome"/>
</dbReference>
<keyword evidence="1" id="KW-0732">Signal</keyword>
<name>A0ABX8EHG4_9ACTN</name>
<evidence type="ECO:0000313" key="3">
    <source>
        <dbReference type="Proteomes" id="UP000679307"/>
    </source>
</evidence>
<proteinExistence type="predicted"/>
<dbReference type="EMBL" id="CP075371">
    <property type="protein sequence ID" value="QVT79965.1"/>
    <property type="molecule type" value="Genomic_DNA"/>
</dbReference>
<protein>
    <recommendedName>
        <fullName evidence="4">Secreted protein</fullName>
    </recommendedName>
</protein>